<reference evidence="1" key="2">
    <citation type="submission" date="2012-12" db="EMBL/GenBank/DDBJ databases">
        <authorList>
            <consortium name="WormBase Consortium"/>
            <person name="Ghedin E."/>
            <person name="Paulini M."/>
        </authorList>
    </citation>
    <scope>NUCLEOTIDE SEQUENCE</scope>
    <source>
        <strain evidence="1">FR3</strain>
    </source>
</reference>
<accession>A0A1I9GCL6</accession>
<proteinExistence type="predicted"/>
<protein>
    <submittedName>
        <fullName evidence="1">Bm8445</fullName>
    </submittedName>
</protein>
<gene>
    <name evidence="1" type="primary">Bm8445</name>
    <name evidence="1" type="ORF">BM_Bm8445</name>
</gene>
<sequence>MTIIQSRDVSSVAMVAATNMNGVASGHPRGNAPLTKDG</sequence>
<organism evidence="1">
    <name type="scientific">Brugia malayi</name>
    <name type="common">Filarial nematode worm</name>
    <dbReference type="NCBI Taxonomy" id="6279"/>
    <lineage>
        <taxon>Eukaryota</taxon>
        <taxon>Metazoa</taxon>
        <taxon>Ecdysozoa</taxon>
        <taxon>Nematoda</taxon>
        <taxon>Chromadorea</taxon>
        <taxon>Rhabditida</taxon>
        <taxon>Spirurina</taxon>
        <taxon>Spiruromorpha</taxon>
        <taxon>Filarioidea</taxon>
        <taxon>Onchocercidae</taxon>
        <taxon>Brugia</taxon>
    </lineage>
</organism>
<dbReference type="EMBL" id="LN856270">
    <property type="protein sequence ID" value="CRZ22335.1"/>
    <property type="molecule type" value="Genomic_DNA"/>
</dbReference>
<name>A0A1I9GCL6_BRUMA</name>
<dbReference type="AlphaFoldDB" id="A0A1I9GCL6"/>
<reference evidence="1" key="1">
    <citation type="journal article" date="2007" name="Science">
        <title>Draft genome of the filarial nematode parasite Brugia malayi.</title>
        <authorList>
            <person name="Ghedin E."/>
            <person name="Wang S."/>
            <person name="Spiro D."/>
            <person name="Caler E."/>
            <person name="Zhao Q."/>
            <person name="Crabtree J."/>
            <person name="Allen J.E."/>
            <person name="Delcher A.L."/>
            <person name="Guiliano D.B."/>
            <person name="Miranda-Saavedra D."/>
            <person name="Angiuoli S.V."/>
            <person name="Creasy T."/>
            <person name="Amedeo P."/>
            <person name="Haas B."/>
            <person name="El-Sayed N.M."/>
            <person name="Wortman J.R."/>
            <person name="Feldblyum T."/>
            <person name="Tallon L."/>
            <person name="Schatz M."/>
            <person name="Shumway M."/>
            <person name="Koo H."/>
            <person name="Salzberg S.L."/>
            <person name="Schobel S."/>
            <person name="Pertea M."/>
            <person name="Pop M."/>
            <person name="White O."/>
            <person name="Barton G.J."/>
            <person name="Carlow C.K."/>
            <person name="Crawford M.J."/>
            <person name="Daub J."/>
            <person name="Dimmic M.W."/>
            <person name="Estes C.F."/>
            <person name="Foster J.M."/>
            <person name="Ganatra M."/>
            <person name="Gregory W.F."/>
            <person name="Johnson N.M."/>
            <person name="Jin J."/>
            <person name="Komuniecki R."/>
            <person name="Korf I."/>
            <person name="Kumar S."/>
            <person name="Laney S."/>
            <person name="Li B.W."/>
            <person name="Li W."/>
            <person name="Lindblom T.H."/>
            <person name="Lustigman S."/>
            <person name="Ma D."/>
            <person name="Maina C.V."/>
            <person name="Martin D.M."/>
            <person name="McCarter J.P."/>
            <person name="McReynolds L."/>
            <person name="Mitreva M."/>
            <person name="Nutman T.B."/>
            <person name="Parkinson J."/>
            <person name="Peregrin-Alvarez J.M."/>
            <person name="Poole C."/>
            <person name="Ren Q."/>
            <person name="Saunders L."/>
            <person name="Sluder A.E."/>
            <person name="Smith K."/>
            <person name="Stanke M."/>
            <person name="Unnasch T.R."/>
            <person name="Ware J."/>
            <person name="Wei A.D."/>
            <person name="Weil G."/>
            <person name="Williams D.J."/>
            <person name="Zhang Y."/>
            <person name="Williams S.A."/>
            <person name="Fraser-Liggett C."/>
            <person name="Slatko B."/>
            <person name="Blaxter M.L."/>
            <person name="Scott A.L."/>
        </authorList>
    </citation>
    <scope>NUCLEOTIDE SEQUENCE</scope>
    <source>
        <strain evidence="1">FR3</strain>
    </source>
</reference>
<evidence type="ECO:0000313" key="1">
    <source>
        <dbReference type="EMBL" id="CRZ22335.1"/>
    </source>
</evidence>